<organism evidence="1 2">
    <name type="scientific">Rhododendron simsii</name>
    <name type="common">Sims's rhododendron</name>
    <dbReference type="NCBI Taxonomy" id="118357"/>
    <lineage>
        <taxon>Eukaryota</taxon>
        <taxon>Viridiplantae</taxon>
        <taxon>Streptophyta</taxon>
        <taxon>Embryophyta</taxon>
        <taxon>Tracheophyta</taxon>
        <taxon>Spermatophyta</taxon>
        <taxon>Magnoliopsida</taxon>
        <taxon>eudicotyledons</taxon>
        <taxon>Gunneridae</taxon>
        <taxon>Pentapetalae</taxon>
        <taxon>asterids</taxon>
        <taxon>Ericales</taxon>
        <taxon>Ericaceae</taxon>
        <taxon>Ericoideae</taxon>
        <taxon>Rhodoreae</taxon>
        <taxon>Rhododendron</taxon>
    </lineage>
</organism>
<reference evidence="1" key="1">
    <citation type="submission" date="2019-11" db="EMBL/GenBank/DDBJ databases">
        <authorList>
            <person name="Liu Y."/>
            <person name="Hou J."/>
            <person name="Li T.-Q."/>
            <person name="Guan C.-H."/>
            <person name="Wu X."/>
            <person name="Wu H.-Z."/>
            <person name="Ling F."/>
            <person name="Zhang R."/>
            <person name="Shi X.-G."/>
            <person name="Ren J.-P."/>
            <person name="Chen E.-F."/>
            <person name="Sun J.-M."/>
        </authorList>
    </citation>
    <scope>NUCLEOTIDE SEQUENCE</scope>
    <source>
        <strain evidence="1">Adult_tree_wgs_1</strain>
        <tissue evidence="1">Leaves</tissue>
    </source>
</reference>
<sequence>MAGICCYGSAHPTLVHSLKSDFHKKRVLSLQCRSTAPTNNNSNKPNPNPTPQLLKLAVTGLTELLRIFSSGNGRLDMEYSVQENEVPVSNIDDVVMTLKLDYENSYFVTGIFTSAIYLEDCLFEDPTIKFRGTKLYSRNLKLLVPFFDSPSIVLQKIEKQCYNISIPLIRTAAGVSDLRQPRLLLAKPLTASPNLRRTSGNFTQPRRTLVGPILPTLGLGWKGVRACAPRSAMAQALKVDLHKVEGALTAFRKDINECRNWQVMFISLRSNLSGKVDGFIWSGVAHYNKLTGGLNIYWTNILMDCNSETSFVSATWKLSFAVISFEARPLRANHKSRLDQGSRPFRAGNSHGVGPFGKVLSPLNCMSSWTCLGFTSVSVGPRIDSSILGTCGAVVVEITTDEAIL</sequence>
<dbReference type="Proteomes" id="UP000626092">
    <property type="component" value="Unassembled WGS sequence"/>
</dbReference>
<accession>A0A834GRV4</accession>
<dbReference type="EMBL" id="WJXA01000007">
    <property type="protein sequence ID" value="KAF7139405.1"/>
    <property type="molecule type" value="Genomic_DNA"/>
</dbReference>
<proteinExistence type="predicted"/>
<protein>
    <submittedName>
        <fullName evidence="1">Uncharacterized protein</fullName>
    </submittedName>
</protein>
<dbReference type="PANTHER" id="PTHR34123:SF4">
    <property type="entry name" value="PHOSPHORIBOSYLTRANSFERASE-LIKE PROTEIN, PUTATIVE (DUF2358)-RELATED"/>
    <property type="match status" value="1"/>
</dbReference>
<evidence type="ECO:0000313" key="1">
    <source>
        <dbReference type="EMBL" id="KAF7139405.1"/>
    </source>
</evidence>
<keyword evidence="2" id="KW-1185">Reference proteome</keyword>
<dbReference type="InterPro" id="IPR018790">
    <property type="entry name" value="DUF2358"/>
</dbReference>
<gene>
    <name evidence="1" type="ORF">RHSIM_Rhsim07G0175500</name>
</gene>
<name>A0A834GRV4_RHOSS</name>
<dbReference type="Pfam" id="PF10184">
    <property type="entry name" value="DUF2358"/>
    <property type="match status" value="1"/>
</dbReference>
<dbReference type="AlphaFoldDB" id="A0A834GRV4"/>
<dbReference type="OrthoDB" id="348976at2759"/>
<dbReference type="PANTHER" id="PTHR34123">
    <property type="entry name" value="OS04G0578200 PROTEIN"/>
    <property type="match status" value="1"/>
</dbReference>
<comment type="caution">
    <text evidence="1">The sequence shown here is derived from an EMBL/GenBank/DDBJ whole genome shotgun (WGS) entry which is preliminary data.</text>
</comment>
<evidence type="ECO:0000313" key="2">
    <source>
        <dbReference type="Proteomes" id="UP000626092"/>
    </source>
</evidence>